<keyword evidence="2" id="KW-0812">Transmembrane</keyword>
<accession>A0ABD6Y6K9</accession>
<dbReference type="AlphaFoldDB" id="A0ABD6Y6K9"/>
<keyword evidence="2" id="KW-0472">Membrane</keyword>
<evidence type="ECO:0000313" key="5">
    <source>
        <dbReference type="Proteomes" id="UP000245735"/>
    </source>
</evidence>
<comment type="caution">
    <text evidence="4">The sequence shown here is derived from an EMBL/GenBank/DDBJ whole genome shotgun (WGS) entry which is preliminary data.</text>
</comment>
<name>A0ABD6Y6K9_LIMRT</name>
<proteinExistence type="predicted"/>
<evidence type="ECO:0000256" key="1">
    <source>
        <dbReference type="PROSITE-ProRule" id="PRU00289"/>
    </source>
</evidence>
<dbReference type="GO" id="GO:0005524">
    <property type="term" value="F:ATP binding"/>
    <property type="evidence" value="ECO:0007669"/>
    <property type="project" value="UniProtKB-UniRule"/>
</dbReference>
<feature type="transmembrane region" description="Helical" evidence="2">
    <location>
        <begin position="59"/>
        <end position="82"/>
    </location>
</feature>
<dbReference type="InterPro" id="IPR027417">
    <property type="entry name" value="P-loop_NTPase"/>
</dbReference>
<evidence type="ECO:0000259" key="3">
    <source>
        <dbReference type="PROSITE" id="PS50901"/>
    </source>
</evidence>
<gene>
    <name evidence="4" type="ORF">DKZ35_06590</name>
</gene>
<sequence length="482" mass="53968">MARKVWVTKRQPDLFTVMSTRRGQRQLALVLGTSTAVLKLAELWLIINPDQFGIYQMGASLLAWLSNITLGATICLLIIYFVTIHNWLKKTIEINRSQKISDLVKSLRLQHVIQNVLVDQMLGNPNLTQKSIIVPDAYVQAYFKGDVMVDGTVTIDLVPGATDDIVQLGNDISAALVNKWNRSIVADDFEVNNEQTQVTYYLFDIQAKNRLVINKADDVPVVSENSIQLMPGWVWQLTKEPHMNLAAETGYGKSYLANYITFAAAKSSIQVFYADPKKSSNLDHALPKGRVFFNKEEIISSLERIVKLMDARSSKIKEWSTSTISQDFTDLGLPAIIYVFDEMSAFINSLDSKENKYVISLLSQILMKGRSAGLILISIGQQLDAKTFPTKLRNQAQLNVLLGPSTLETRTMMFGQGVEAPLSTFKPGMGLFTLAGMNVNPRRFMAPDMRQFEPVYLSNLKQIASDTQSDWKLMHAVSRGNA</sequence>
<feature type="transmembrane region" description="Helical" evidence="2">
    <location>
        <begin position="27"/>
        <end position="47"/>
    </location>
</feature>
<evidence type="ECO:0000256" key="2">
    <source>
        <dbReference type="SAM" id="Phobius"/>
    </source>
</evidence>
<dbReference type="Gene3D" id="3.40.50.300">
    <property type="entry name" value="P-loop containing nucleotide triphosphate hydrolases"/>
    <property type="match status" value="1"/>
</dbReference>
<dbReference type="RefSeq" id="WP_109975909.1">
    <property type="nucleotide sequence ID" value="NZ_QGHV01000036.1"/>
</dbReference>
<dbReference type="SUPFAM" id="SSF52540">
    <property type="entry name" value="P-loop containing nucleoside triphosphate hydrolases"/>
    <property type="match status" value="1"/>
</dbReference>
<dbReference type="PROSITE" id="PS50901">
    <property type="entry name" value="FTSK"/>
    <property type="match status" value="1"/>
</dbReference>
<organism evidence="4 5">
    <name type="scientific">Limosilactobacillus reuteri</name>
    <name type="common">Lactobacillus reuteri</name>
    <dbReference type="NCBI Taxonomy" id="1598"/>
    <lineage>
        <taxon>Bacteria</taxon>
        <taxon>Bacillati</taxon>
        <taxon>Bacillota</taxon>
        <taxon>Bacilli</taxon>
        <taxon>Lactobacillales</taxon>
        <taxon>Lactobacillaceae</taxon>
        <taxon>Limosilactobacillus</taxon>
    </lineage>
</organism>
<keyword evidence="2" id="KW-1133">Transmembrane helix</keyword>
<evidence type="ECO:0000313" key="4">
    <source>
        <dbReference type="EMBL" id="PWT37178.1"/>
    </source>
</evidence>
<dbReference type="Proteomes" id="UP000245735">
    <property type="component" value="Unassembled WGS sequence"/>
</dbReference>
<feature type="domain" description="FtsK" evidence="3">
    <location>
        <begin position="224"/>
        <end position="411"/>
    </location>
</feature>
<keyword evidence="1" id="KW-0547">Nucleotide-binding</keyword>
<dbReference type="EMBL" id="QGHV01000036">
    <property type="protein sequence ID" value="PWT37178.1"/>
    <property type="molecule type" value="Genomic_DNA"/>
</dbReference>
<protein>
    <recommendedName>
        <fullName evidence="3">FtsK domain-containing protein</fullName>
    </recommendedName>
</protein>
<dbReference type="InterPro" id="IPR002543">
    <property type="entry name" value="FtsK_dom"/>
</dbReference>
<keyword evidence="1" id="KW-0067">ATP-binding</keyword>
<reference evidence="5" key="1">
    <citation type="journal article" date="2018" name="Front. Microbiol.">
        <title>Comparative Genomics of the Herbivore Gut Symbiont Lactobacillus reuteri Reveals Genetic Diversity and Lifestyle Adaptation.</title>
        <authorList>
            <person name="Zhao J."/>
        </authorList>
    </citation>
    <scope>NUCLEOTIDE SEQUENCE [LARGE SCALE GENOMIC DNA]</scope>
    <source>
        <strain evidence="5">LR9</strain>
    </source>
</reference>
<feature type="binding site" evidence="1">
    <location>
        <begin position="247"/>
        <end position="254"/>
    </location>
    <ligand>
        <name>ATP</name>
        <dbReference type="ChEBI" id="CHEBI:30616"/>
    </ligand>
</feature>